<dbReference type="AlphaFoldDB" id="A0A5F5Q2G1"/>
<dbReference type="Bgee" id="ENSECAG00000005717">
    <property type="expression patterns" value="Expressed in gluteus medius and 23 other cell types or tissues"/>
</dbReference>
<evidence type="ECO:0000313" key="2">
    <source>
        <dbReference type="Ensembl" id="ENSECAP00000054991.2"/>
    </source>
</evidence>
<accession>A0A5F5Q2G1</accession>
<reference evidence="2" key="2">
    <citation type="submission" date="2025-08" db="UniProtKB">
        <authorList>
            <consortium name="Ensembl"/>
        </authorList>
    </citation>
    <scope>IDENTIFICATION</scope>
    <source>
        <strain evidence="2">Thoroughbred</strain>
    </source>
</reference>
<feature type="region of interest" description="Disordered" evidence="1">
    <location>
        <begin position="1"/>
        <end position="61"/>
    </location>
</feature>
<keyword evidence="3" id="KW-1185">Reference proteome</keyword>
<dbReference type="Proteomes" id="UP000002281">
    <property type="component" value="Chromosome 7"/>
</dbReference>
<reference evidence="2" key="3">
    <citation type="submission" date="2025-09" db="UniProtKB">
        <authorList>
            <consortium name="Ensembl"/>
        </authorList>
    </citation>
    <scope>IDENTIFICATION</scope>
    <source>
        <strain evidence="2">Thoroughbred</strain>
    </source>
</reference>
<feature type="region of interest" description="Disordered" evidence="1">
    <location>
        <begin position="136"/>
        <end position="168"/>
    </location>
</feature>
<evidence type="ECO:0000313" key="3">
    <source>
        <dbReference type="Proteomes" id="UP000002281"/>
    </source>
</evidence>
<feature type="compositionally biased region" description="Basic residues" evidence="1">
    <location>
        <begin position="156"/>
        <end position="168"/>
    </location>
</feature>
<gene>
    <name evidence="2 4" type="primary">DCUN1D5</name>
</gene>
<name>A0A5F5Q2G1_HORSE</name>
<protein>
    <submittedName>
        <fullName evidence="2">Defective in cullin neddylation 1 domain containing 5</fullName>
    </submittedName>
</protein>
<dbReference type="VGNC" id="VGNC:17066">
    <property type="gene designation" value="DCUN1D5"/>
</dbReference>
<dbReference type="Ensembl" id="ENSECAT00000069772.2">
    <property type="protein sequence ID" value="ENSECAP00000054991.2"/>
    <property type="gene ID" value="ENSECAG00000005717.4"/>
</dbReference>
<dbReference type="ExpressionAtlas" id="A0A5F5Q2G1">
    <property type="expression patterns" value="baseline"/>
</dbReference>
<evidence type="ECO:0000256" key="1">
    <source>
        <dbReference type="SAM" id="MobiDB-lite"/>
    </source>
</evidence>
<reference evidence="2 3" key="1">
    <citation type="journal article" date="2009" name="Science">
        <title>Genome sequence, comparative analysis, and population genetics of the domestic horse.</title>
        <authorList>
            <consortium name="Broad Institute Genome Sequencing Platform"/>
            <consortium name="Broad Institute Whole Genome Assembly Team"/>
            <person name="Wade C.M."/>
            <person name="Giulotto E."/>
            <person name="Sigurdsson S."/>
            <person name="Zoli M."/>
            <person name="Gnerre S."/>
            <person name="Imsland F."/>
            <person name="Lear T.L."/>
            <person name="Adelson D.L."/>
            <person name="Bailey E."/>
            <person name="Bellone R.R."/>
            <person name="Bloecker H."/>
            <person name="Distl O."/>
            <person name="Edgar R.C."/>
            <person name="Garber M."/>
            <person name="Leeb T."/>
            <person name="Mauceli E."/>
            <person name="MacLeod J.N."/>
            <person name="Penedo M.C.T."/>
            <person name="Raison J.M."/>
            <person name="Sharpe T."/>
            <person name="Vogel J."/>
            <person name="Andersson L."/>
            <person name="Antczak D.F."/>
            <person name="Biagi T."/>
            <person name="Binns M.M."/>
            <person name="Chowdhary B.P."/>
            <person name="Coleman S.J."/>
            <person name="Della Valle G."/>
            <person name="Fryc S."/>
            <person name="Guerin G."/>
            <person name="Hasegawa T."/>
            <person name="Hill E.W."/>
            <person name="Jurka J."/>
            <person name="Kiialainen A."/>
            <person name="Lindgren G."/>
            <person name="Liu J."/>
            <person name="Magnani E."/>
            <person name="Mickelson J.R."/>
            <person name="Murray J."/>
            <person name="Nergadze S.G."/>
            <person name="Onofrio R."/>
            <person name="Pedroni S."/>
            <person name="Piras M.F."/>
            <person name="Raudsepp T."/>
            <person name="Rocchi M."/>
            <person name="Roeed K.H."/>
            <person name="Ryder O.A."/>
            <person name="Searle S."/>
            <person name="Skow L."/>
            <person name="Swinburne J.E."/>
            <person name="Syvaenen A.C."/>
            <person name="Tozaki T."/>
            <person name="Valberg S.J."/>
            <person name="Vaudin M."/>
            <person name="White J.R."/>
            <person name="Zody M.C."/>
            <person name="Lander E.S."/>
            <person name="Lindblad-Toh K."/>
        </authorList>
    </citation>
    <scope>NUCLEOTIDE SEQUENCE [LARGE SCALE GENOMIC DNA]</scope>
    <source>
        <strain evidence="2 3">Thoroughbred</strain>
    </source>
</reference>
<proteinExistence type="predicted"/>
<dbReference type="GeneTree" id="ENSGT00940000156155"/>
<sequence length="236" mass="25063">PGQPKALNRPTVHDFCTSDGHTASLSLADGEPGPPRATPLPATGSAPASLPALGDSHPGQTEPPALGICDWWRCRALSCRCDQAAVSTGEEDPLPRAEEDEEATWERAAAGPGRSGAGWRLCSFPCCCLWEPGVSTEESSADSDPLPRLPGPPCRGGRKMPVKKKRKSPGVAAAVAEDGGLKKCKISSYCRSQPPARLISGEEHFSSKKCLAWFYEYAGVTAQKSYRTNLTFCAHS</sequence>
<organism evidence="2 3">
    <name type="scientific">Equus caballus</name>
    <name type="common">Horse</name>
    <dbReference type="NCBI Taxonomy" id="9796"/>
    <lineage>
        <taxon>Eukaryota</taxon>
        <taxon>Metazoa</taxon>
        <taxon>Chordata</taxon>
        <taxon>Craniata</taxon>
        <taxon>Vertebrata</taxon>
        <taxon>Euteleostomi</taxon>
        <taxon>Mammalia</taxon>
        <taxon>Eutheria</taxon>
        <taxon>Laurasiatheria</taxon>
        <taxon>Perissodactyla</taxon>
        <taxon>Equidae</taxon>
        <taxon>Equus</taxon>
    </lineage>
</organism>
<evidence type="ECO:0000313" key="4">
    <source>
        <dbReference type="VGNC" id="VGNC:17066"/>
    </source>
</evidence>